<dbReference type="KEGG" id="clz:BIU88_03865"/>
<dbReference type="AlphaFoldDB" id="A0A1D8D4K3"/>
<evidence type="ECO:0000313" key="9">
    <source>
        <dbReference type="EMBL" id="AOS83354.1"/>
    </source>
</evidence>
<dbReference type="InterPro" id="IPR001094">
    <property type="entry name" value="Flavdoxin-like"/>
</dbReference>
<dbReference type="STRING" id="274537.BIU88_03865"/>
<name>A0A1D8D4K3_CHLLM</name>
<keyword evidence="3 7" id="KW-0813">Transport</keyword>
<feature type="domain" description="Flavodoxin-like" evidence="8">
    <location>
        <begin position="4"/>
        <end position="164"/>
    </location>
</feature>
<evidence type="ECO:0000256" key="5">
    <source>
        <dbReference type="ARBA" id="ARBA00022643"/>
    </source>
</evidence>
<evidence type="ECO:0000256" key="6">
    <source>
        <dbReference type="ARBA" id="ARBA00022982"/>
    </source>
</evidence>
<protein>
    <recommendedName>
        <fullName evidence="7">Flavodoxin</fullName>
    </recommendedName>
</protein>
<keyword evidence="4 7" id="KW-0285">Flavoprotein</keyword>
<dbReference type="PANTHER" id="PTHR42809:SF1">
    <property type="entry name" value="FLAVODOXIN 1"/>
    <property type="match status" value="1"/>
</dbReference>
<reference evidence="9" key="1">
    <citation type="submission" date="2016-09" db="EMBL/GenBank/DDBJ databases">
        <title>Genome sequence of Chlorobaculum limnaeum.</title>
        <authorList>
            <person name="Liu Z."/>
            <person name="Tank M."/>
            <person name="Bryant D.A."/>
        </authorList>
    </citation>
    <scope>NUCLEOTIDE SEQUENCE [LARGE SCALE GENOMIC DNA]</scope>
    <source>
        <strain evidence="9">DSM 1677</strain>
    </source>
</reference>
<dbReference type="NCBIfam" id="NF006739">
    <property type="entry name" value="PRK09267.1-5"/>
    <property type="match status" value="1"/>
</dbReference>
<evidence type="ECO:0000256" key="2">
    <source>
        <dbReference type="ARBA" id="ARBA00005267"/>
    </source>
</evidence>
<evidence type="ECO:0000313" key="10">
    <source>
        <dbReference type="Proteomes" id="UP000095185"/>
    </source>
</evidence>
<dbReference type="PRINTS" id="PR00369">
    <property type="entry name" value="FLAVODOXIN"/>
</dbReference>
<dbReference type="RefSeq" id="WP_069809075.1">
    <property type="nucleotide sequence ID" value="NZ_CP017305.1"/>
</dbReference>
<comment type="similarity">
    <text evidence="2 7">Belongs to the flavodoxin family.</text>
</comment>
<dbReference type="Pfam" id="PF00258">
    <property type="entry name" value="Flavodoxin_1"/>
    <property type="match status" value="1"/>
</dbReference>
<dbReference type="PANTHER" id="PTHR42809">
    <property type="entry name" value="FLAVODOXIN 2"/>
    <property type="match status" value="1"/>
</dbReference>
<dbReference type="GO" id="GO:0010181">
    <property type="term" value="F:FMN binding"/>
    <property type="evidence" value="ECO:0007669"/>
    <property type="project" value="UniProtKB-UniRule"/>
</dbReference>
<dbReference type="EMBL" id="CP017305">
    <property type="protein sequence ID" value="AOS83354.1"/>
    <property type="molecule type" value="Genomic_DNA"/>
</dbReference>
<dbReference type="NCBIfam" id="TIGR01752">
    <property type="entry name" value="flav_long"/>
    <property type="match status" value="1"/>
</dbReference>
<dbReference type="NCBIfam" id="NF006736">
    <property type="entry name" value="PRK09267.1-2"/>
    <property type="match status" value="1"/>
</dbReference>
<evidence type="ECO:0000256" key="4">
    <source>
        <dbReference type="ARBA" id="ARBA00022630"/>
    </source>
</evidence>
<evidence type="ECO:0000256" key="7">
    <source>
        <dbReference type="PIRNR" id="PIRNR038996"/>
    </source>
</evidence>
<dbReference type="Proteomes" id="UP000095185">
    <property type="component" value="Chromosome"/>
</dbReference>
<dbReference type="PROSITE" id="PS50902">
    <property type="entry name" value="FLAVODOXIN_LIKE"/>
    <property type="match status" value="1"/>
</dbReference>
<gene>
    <name evidence="9" type="ORF">BIU88_03865</name>
</gene>
<dbReference type="InterPro" id="IPR008254">
    <property type="entry name" value="Flavodoxin/NO_synth"/>
</dbReference>
<dbReference type="Gene3D" id="3.40.50.360">
    <property type="match status" value="1"/>
</dbReference>
<evidence type="ECO:0000256" key="1">
    <source>
        <dbReference type="ARBA" id="ARBA00001917"/>
    </source>
</evidence>
<dbReference type="InterPro" id="IPR050619">
    <property type="entry name" value="Flavodoxin"/>
</dbReference>
<dbReference type="GO" id="GO:0009055">
    <property type="term" value="F:electron transfer activity"/>
    <property type="evidence" value="ECO:0007669"/>
    <property type="project" value="UniProtKB-UniRule"/>
</dbReference>
<dbReference type="InterPro" id="IPR029039">
    <property type="entry name" value="Flavoprotein-like_sf"/>
</dbReference>
<accession>A0A1D8D4K3</accession>
<comment type="function">
    <text evidence="7">Low-potential electron donor to a number of redox enzymes.</text>
</comment>
<evidence type="ECO:0000256" key="3">
    <source>
        <dbReference type="ARBA" id="ARBA00022448"/>
    </source>
</evidence>
<keyword evidence="6 7" id="KW-0249">Electron transport</keyword>
<dbReference type="OrthoDB" id="9790745at2"/>
<sequence>MNNIGIFWGSETGNTQVAAEMIGKSLGLPSSNIRNIASATLDDFAAFDVLIIGTSTWGAGELQSDWDSFFPKLHGADFRGKTVAFFGLGDQVIYADYFLDAMGILYDEFAARGATIMGAWPDEGYEYSYSRAVRDGVFVGLALDADNQDDLTASRVTTWADQLRRSL</sequence>
<keyword evidence="5 7" id="KW-0288">FMN</keyword>
<proteinExistence type="inferred from homology"/>
<comment type="cofactor">
    <cofactor evidence="1 7">
        <name>FMN</name>
        <dbReference type="ChEBI" id="CHEBI:58210"/>
    </cofactor>
</comment>
<dbReference type="InterPro" id="IPR010086">
    <property type="entry name" value="Flavodoxin_lc"/>
</dbReference>
<organism evidence="9 10">
    <name type="scientific">Chlorobaculum limnaeum</name>
    <dbReference type="NCBI Taxonomy" id="274537"/>
    <lineage>
        <taxon>Bacteria</taxon>
        <taxon>Pseudomonadati</taxon>
        <taxon>Chlorobiota</taxon>
        <taxon>Chlorobiia</taxon>
        <taxon>Chlorobiales</taxon>
        <taxon>Chlorobiaceae</taxon>
        <taxon>Chlorobaculum</taxon>
    </lineage>
</organism>
<evidence type="ECO:0000259" key="8">
    <source>
        <dbReference type="PROSITE" id="PS50902"/>
    </source>
</evidence>
<dbReference type="SUPFAM" id="SSF52218">
    <property type="entry name" value="Flavoproteins"/>
    <property type="match status" value="1"/>
</dbReference>
<dbReference type="PIRSF" id="PIRSF038996">
    <property type="entry name" value="FldA"/>
    <property type="match status" value="1"/>
</dbReference>
<keyword evidence="10" id="KW-1185">Reference proteome</keyword>